<protein>
    <recommendedName>
        <fullName evidence="3">S-methyl-5-thioribose kinase</fullName>
        <ecNumber evidence="3">2.7.1.100</ecNumber>
    </recommendedName>
</protein>
<sequence length="435" mass="48073">MMPFDTAETCASARQAFGGGAYHRQTPATLPDLLATLPEIAGHLGGDPSDWLIAEISDGNMNLVFAASGPNGSVVVKQALPYIRVIGESWPFPLERVRFEHETLQIYARLVPGRTPRVLHYDPELAIIVMEHLTPHLVLRQGLVEGRVFPLLADHIGSFLARTLFFTSDLFLSTRGKRQLMARFEGNEELCATTEEVIFRGPYAAVSLNRWTTPHLDAAVAAMRADHELKLAATELKLVLRTSTEALIHGDLHTGSLMVSEADTRIIDSEWARYGPMGFDLGAVFGNLLLAYFSQPGHATSYNDRTSYQEWLLATMQEIWETFETELRYLVMEHGGELFPSALFEQPSMAASLINSRLRAILSDTIGFAGAKMIRRIIGISHVEDMETIRDPSVRAQCEAKALAVARSMMIQRHAYRDIHALAAGARSASTGNAI</sequence>
<comment type="similarity">
    <text evidence="1">Belongs to the methylthioribose kinase family.</text>
</comment>
<evidence type="ECO:0000313" key="10">
    <source>
        <dbReference type="Proteomes" id="UP001595711"/>
    </source>
</evidence>
<dbReference type="GO" id="GO:0046522">
    <property type="term" value="F:S-methyl-5-thioribose kinase activity"/>
    <property type="evidence" value="ECO:0007669"/>
    <property type="project" value="UniProtKB-EC"/>
</dbReference>
<dbReference type="EMBL" id="JBHRYJ010000003">
    <property type="protein sequence ID" value="MFC3677157.1"/>
    <property type="molecule type" value="Genomic_DNA"/>
</dbReference>
<evidence type="ECO:0000256" key="6">
    <source>
        <dbReference type="ARBA" id="ARBA00022777"/>
    </source>
</evidence>
<comment type="subunit">
    <text evidence="2">Homodimer.</text>
</comment>
<dbReference type="InterPro" id="IPR011009">
    <property type="entry name" value="Kinase-like_dom_sf"/>
</dbReference>
<dbReference type="SUPFAM" id="SSF56112">
    <property type="entry name" value="Protein kinase-like (PK-like)"/>
    <property type="match status" value="1"/>
</dbReference>
<evidence type="ECO:0000256" key="1">
    <source>
        <dbReference type="ARBA" id="ARBA00010165"/>
    </source>
</evidence>
<proteinExistence type="inferred from homology"/>
<dbReference type="NCBIfam" id="TIGR01767">
    <property type="entry name" value="MTRK"/>
    <property type="match status" value="1"/>
</dbReference>
<dbReference type="Gene3D" id="3.90.1200.10">
    <property type="match status" value="1"/>
</dbReference>
<dbReference type="PANTHER" id="PTHR34273">
    <property type="entry name" value="METHYLTHIORIBOSE KINASE"/>
    <property type="match status" value="1"/>
</dbReference>
<keyword evidence="5" id="KW-0547">Nucleotide-binding</keyword>
<evidence type="ECO:0000313" key="9">
    <source>
        <dbReference type="EMBL" id="MFC3677157.1"/>
    </source>
</evidence>
<dbReference type="PIRSF" id="PIRSF031134">
    <property type="entry name" value="MTRK"/>
    <property type="match status" value="1"/>
</dbReference>
<evidence type="ECO:0000256" key="4">
    <source>
        <dbReference type="ARBA" id="ARBA00022679"/>
    </source>
</evidence>
<organism evidence="9 10">
    <name type="scientific">Ferrovibrio xuzhouensis</name>
    <dbReference type="NCBI Taxonomy" id="1576914"/>
    <lineage>
        <taxon>Bacteria</taxon>
        <taxon>Pseudomonadati</taxon>
        <taxon>Pseudomonadota</taxon>
        <taxon>Alphaproteobacteria</taxon>
        <taxon>Rhodospirillales</taxon>
        <taxon>Rhodospirillaceae</taxon>
        <taxon>Ferrovibrio</taxon>
    </lineage>
</organism>
<dbReference type="RefSeq" id="WP_379728645.1">
    <property type="nucleotide sequence ID" value="NZ_JBHRYJ010000003.1"/>
</dbReference>
<evidence type="ECO:0000256" key="2">
    <source>
        <dbReference type="ARBA" id="ARBA00011738"/>
    </source>
</evidence>
<dbReference type="InterPro" id="IPR002575">
    <property type="entry name" value="Aminoglycoside_PTrfase"/>
</dbReference>
<dbReference type="InterPro" id="IPR009212">
    <property type="entry name" value="Methylthioribose_kinase"/>
</dbReference>
<gene>
    <name evidence="9" type="primary">mtnK</name>
    <name evidence="9" type="ORF">ACFOOQ_16490</name>
</gene>
<comment type="caution">
    <text evidence="9">The sequence shown here is derived from an EMBL/GenBank/DDBJ whole genome shotgun (WGS) entry which is preliminary data.</text>
</comment>
<evidence type="ECO:0000256" key="7">
    <source>
        <dbReference type="ARBA" id="ARBA00022840"/>
    </source>
</evidence>
<name>A0ABV7VK24_9PROT</name>
<keyword evidence="6 9" id="KW-0418">Kinase</keyword>
<feature type="domain" description="Aminoglycoside phosphotransferase" evidence="8">
    <location>
        <begin position="54"/>
        <end position="285"/>
    </location>
</feature>
<dbReference type="Pfam" id="PF01636">
    <property type="entry name" value="APH"/>
    <property type="match status" value="1"/>
</dbReference>
<keyword evidence="7" id="KW-0067">ATP-binding</keyword>
<dbReference type="Proteomes" id="UP001595711">
    <property type="component" value="Unassembled WGS sequence"/>
</dbReference>
<dbReference type="EC" id="2.7.1.100" evidence="3"/>
<keyword evidence="4 9" id="KW-0808">Transferase</keyword>
<dbReference type="PANTHER" id="PTHR34273:SF2">
    <property type="entry name" value="METHYLTHIORIBOSE KINASE"/>
    <property type="match status" value="1"/>
</dbReference>
<accession>A0ABV7VK24</accession>
<reference evidence="10" key="1">
    <citation type="journal article" date="2019" name="Int. J. Syst. Evol. Microbiol.">
        <title>The Global Catalogue of Microorganisms (GCM) 10K type strain sequencing project: providing services to taxonomists for standard genome sequencing and annotation.</title>
        <authorList>
            <consortium name="The Broad Institute Genomics Platform"/>
            <consortium name="The Broad Institute Genome Sequencing Center for Infectious Disease"/>
            <person name="Wu L."/>
            <person name="Ma J."/>
        </authorList>
    </citation>
    <scope>NUCLEOTIDE SEQUENCE [LARGE SCALE GENOMIC DNA]</scope>
    <source>
        <strain evidence="10">KCTC 42182</strain>
    </source>
</reference>
<keyword evidence="10" id="KW-1185">Reference proteome</keyword>
<evidence type="ECO:0000256" key="5">
    <source>
        <dbReference type="ARBA" id="ARBA00022741"/>
    </source>
</evidence>
<dbReference type="Gene3D" id="3.30.200.20">
    <property type="entry name" value="Phosphorylase Kinase, domain 1"/>
    <property type="match status" value="1"/>
</dbReference>
<evidence type="ECO:0000256" key="3">
    <source>
        <dbReference type="ARBA" id="ARBA00012128"/>
    </source>
</evidence>
<evidence type="ECO:0000259" key="8">
    <source>
        <dbReference type="Pfam" id="PF01636"/>
    </source>
</evidence>